<dbReference type="InterPro" id="IPR058163">
    <property type="entry name" value="LysR-type_TF_proteobact-type"/>
</dbReference>
<dbReference type="RefSeq" id="WP_028481658.1">
    <property type="nucleotide sequence ID" value="NZ_LVVZ01000007.1"/>
</dbReference>
<sequence>MKRENLDDLRAFCVILEERTMTRAAKRLGVSSPTLSRQLADLEARVGQRLLHRNSKSLSATEAGLRFFEVLKPCFDQLCEQIALLEAEREEIAGPIRIACPETLFLDYLHERLCLFLEKHPKVNIHVSYALTEASFVENRIDLAVVVTPPRDGRLSQVKLVEQRSSLVAAPSYLARAGQILELQQLAEHDHLALAFQDHWHFYRDGEMVSVPTRVRYSCESMKALVDAAVRGIGIALVPDYFTDEMVRSGQLMRVLPDAAVPATGLYLVSNDRKLLPTRIAALKAFLIDQAKAFELEQDRSTAQTNKASAGSFGPR</sequence>
<dbReference type="CDD" id="cd08422">
    <property type="entry name" value="PBP2_CrgA_like"/>
    <property type="match status" value="1"/>
</dbReference>
<dbReference type="GO" id="GO:0003677">
    <property type="term" value="F:DNA binding"/>
    <property type="evidence" value="ECO:0007669"/>
    <property type="project" value="UniProtKB-KW"/>
</dbReference>
<dbReference type="SUPFAM" id="SSF46785">
    <property type="entry name" value="Winged helix' DNA-binding domain"/>
    <property type="match status" value="1"/>
</dbReference>
<dbReference type="SUPFAM" id="SSF53850">
    <property type="entry name" value="Periplasmic binding protein-like II"/>
    <property type="match status" value="1"/>
</dbReference>
<evidence type="ECO:0000313" key="7">
    <source>
        <dbReference type="Proteomes" id="UP000185783"/>
    </source>
</evidence>
<keyword evidence="3" id="KW-0238">DNA-binding</keyword>
<dbReference type="AlphaFoldDB" id="A0A1U7JK14"/>
<dbReference type="InterPro" id="IPR005119">
    <property type="entry name" value="LysR_subst-bd"/>
</dbReference>
<evidence type="ECO:0000256" key="3">
    <source>
        <dbReference type="ARBA" id="ARBA00023125"/>
    </source>
</evidence>
<evidence type="ECO:0000256" key="4">
    <source>
        <dbReference type="ARBA" id="ARBA00023163"/>
    </source>
</evidence>
<dbReference type="InterPro" id="IPR036388">
    <property type="entry name" value="WH-like_DNA-bd_sf"/>
</dbReference>
<evidence type="ECO:0000259" key="5">
    <source>
        <dbReference type="PROSITE" id="PS50931"/>
    </source>
</evidence>
<keyword evidence="2" id="KW-0805">Transcription regulation</keyword>
<dbReference type="PROSITE" id="PS50931">
    <property type="entry name" value="HTH_LYSR"/>
    <property type="match status" value="1"/>
</dbReference>
<comment type="caution">
    <text evidence="6">The sequence shown here is derived from an EMBL/GenBank/DDBJ whole genome shotgun (WGS) entry which is preliminary data.</text>
</comment>
<name>A0A1U7JK14_9HYPH</name>
<evidence type="ECO:0000313" key="6">
    <source>
        <dbReference type="EMBL" id="OKL45045.1"/>
    </source>
</evidence>
<dbReference type="FunFam" id="1.10.10.10:FF:000001">
    <property type="entry name" value="LysR family transcriptional regulator"/>
    <property type="match status" value="1"/>
</dbReference>
<proteinExistence type="inferred from homology"/>
<dbReference type="InterPro" id="IPR000847">
    <property type="entry name" value="LysR_HTH_N"/>
</dbReference>
<accession>A0A1U7JK14</accession>
<keyword evidence="7" id="KW-1185">Reference proteome</keyword>
<feature type="domain" description="HTH lysR-type" evidence="5">
    <location>
        <begin position="4"/>
        <end position="61"/>
    </location>
</feature>
<comment type="similarity">
    <text evidence="1">Belongs to the LysR transcriptional regulatory family.</text>
</comment>
<gene>
    <name evidence="6" type="ORF">A3843_04645</name>
</gene>
<protein>
    <recommendedName>
        <fullName evidence="5">HTH lysR-type domain-containing protein</fullName>
    </recommendedName>
</protein>
<dbReference type="EMBL" id="LVVZ01000007">
    <property type="protein sequence ID" value="OKL45045.1"/>
    <property type="molecule type" value="Genomic_DNA"/>
</dbReference>
<dbReference type="InterPro" id="IPR036390">
    <property type="entry name" value="WH_DNA-bd_sf"/>
</dbReference>
<keyword evidence="4" id="KW-0804">Transcription</keyword>
<dbReference type="Pfam" id="PF00126">
    <property type="entry name" value="HTH_1"/>
    <property type="match status" value="1"/>
</dbReference>
<dbReference type="GO" id="GO:0003700">
    <property type="term" value="F:DNA-binding transcription factor activity"/>
    <property type="evidence" value="ECO:0007669"/>
    <property type="project" value="InterPro"/>
</dbReference>
<evidence type="ECO:0000256" key="1">
    <source>
        <dbReference type="ARBA" id="ARBA00009437"/>
    </source>
</evidence>
<dbReference type="PANTHER" id="PTHR30537:SF5">
    <property type="entry name" value="HTH-TYPE TRANSCRIPTIONAL ACTIVATOR TTDR-RELATED"/>
    <property type="match status" value="1"/>
</dbReference>
<dbReference type="PANTHER" id="PTHR30537">
    <property type="entry name" value="HTH-TYPE TRANSCRIPTIONAL REGULATOR"/>
    <property type="match status" value="1"/>
</dbReference>
<organism evidence="6 7">
    <name type="scientific">Pseudovibrio exalbescens</name>
    <dbReference type="NCBI Taxonomy" id="197461"/>
    <lineage>
        <taxon>Bacteria</taxon>
        <taxon>Pseudomonadati</taxon>
        <taxon>Pseudomonadota</taxon>
        <taxon>Alphaproteobacteria</taxon>
        <taxon>Hyphomicrobiales</taxon>
        <taxon>Stappiaceae</taxon>
        <taxon>Pseudovibrio</taxon>
    </lineage>
</organism>
<dbReference type="Gene3D" id="1.10.10.10">
    <property type="entry name" value="Winged helix-like DNA-binding domain superfamily/Winged helix DNA-binding domain"/>
    <property type="match status" value="1"/>
</dbReference>
<evidence type="ECO:0000256" key="2">
    <source>
        <dbReference type="ARBA" id="ARBA00023015"/>
    </source>
</evidence>
<dbReference type="Proteomes" id="UP000185783">
    <property type="component" value="Unassembled WGS sequence"/>
</dbReference>
<dbReference type="Gene3D" id="3.40.190.290">
    <property type="match status" value="1"/>
</dbReference>
<dbReference type="STRING" id="197461.A3843_04645"/>
<dbReference type="Pfam" id="PF03466">
    <property type="entry name" value="LysR_substrate"/>
    <property type="match status" value="1"/>
</dbReference>
<reference evidence="6 7" key="1">
    <citation type="submission" date="2016-03" db="EMBL/GenBank/DDBJ databases">
        <title>Genome sequence of Nesiotobacter sp. nov., a moderately halophilic alphaproteobacterium isolated from the Yellow Sea, China.</title>
        <authorList>
            <person name="Zhang G."/>
            <person name="Zhang R."/>
        </authorList>
    </citation>
    <scope>NUCLEOTIDE SEQUENCE [LARGE SCALE GENOMIC DNA]</scope>
    <source>
        <strain evidence="6 7">WB1-6</strain>
    </source>
</reference>